<evidence type="ECO:0000313" key="2">
    <source>
        <dbReference type="Proteomes" id="UP000886998"/>
    </source>
</evidence>
<accession>A0A8X7C8E3</accession>
<dbReference type="EMBL" id="BMAV01013750">
    <property type="protein sequence ID" value="GFY61639.1"/>
    <property type="molecule type" value="Genomic_DNA"/>
</dbReference>
<organism evidence="1 2">
    <name type="scientific">Trichonephila inaurata madagascariensis</name>
    <dbReference type="NCBI Taxonomy" id="2747483"/>
    <lineage>
        <taxon>Eukaryota</taxon>
        <taxon>Metazoa</taxon>
        <taxon>Ecdysozoa</taxon>
        <taxon>Arthropoda</taxon>
        <taxon>Chelicerata</taxon>
        <taxon>Arachnida</taxon>
        <taxon>Araneae</taxon>
        <taxon>Araneomorphae</taxon>
        <taxon>Entelegynae</taxon>
        <taxon>Araneoidea</taxon>
        <taxon>Nephilidae</taxon>
        <taxon>Trichonephila</taxon>
        <taxon>Trichonephila inaurata</taxon>
    </lineage>
</organism>
<sequence length="72" mass="8041">MGGIFIKLITTSYRLARKRARGAKNDIVEQNNPNVQLPGPGRNTVSLMRLTGRHISPMGKTPTRQCFLVCCR</sequence>
<comment type="caution">
    <text evidence="1">The sequence shown here is derived from an EMBL/GenBank/DDBJ whole genome shotgun (WGS) entry which is preliminary data.</text>
</comment>
<reference evidence="1" key="1">
    <citation type="submission" date="2020-08" db="EMBL/GenBank/DDBJ databases">
        <title>Multicomponent nature underlies the extraordinary mechanical properties of spider dragline silk.</title>
        <authorList>
            <person name="Kono N."/>
            <person name="Nakamura H."/>
            <person name="Mori M."/>
            <person name="Yoshida Y."/>
            <person name="Ohtoshi R."/>
            <person name="Malay A.D."/>
            <person name="Moran D.A.P."/>
            <person name="Tomita M."/>
            <person name="Numata K."/>
            <person name="Arakawa K."/>
        </authorList>
    </citation>
    <scope>NUCLEOTIDE SEQUENCE</scope>
</reference>
<dbReference type="AlphaFoldDB" id="A0A8X7C8E3"/>
<dbReference type="Proteomes" id="UP000886998">
    <property type="component" value="Unassembled WGS sequence"/>
</dbReference>
<name>A0A8X7C8E3_9ARAC</name>
<proteinExistence type="predicted"/>
<protein>
    <submittedName>
        <fullName evidence="1">Uncharacterized protein</fullName>
    </submittedName>
</protein>
<keyword evidence="2" id="KW-1185">Reference proteome</keyword>
<gene>
    <name evidence="1" type="ORF">TNIN_438921</name>
</gene>
<evidence type="ECO:0000313" key="1">
    <source>
        <dbReference type="EMBL" id="GFY61639.1"/>
    </source>
</evidence>